<evidence type="ECO:0000313" key="3">
    <source>
        <dbReference type="Proteomes" id="UP000481153"/>
    </source>
</evidence>
<feature type="domain" description="Macro" evidence="1">
    <location>
        <begin position="79"/>
        <end position="157"/>
    </location>
</feature>
<sequence>MLSSYRLRHALHVSIYHTSDIVNHPPLCGVHINPCNEELTGTRRFSYFPRGGPVPPPVPPGLESESAKWGGMDAGENMLYPAQTVDGLVTLAGGVALREHLANMPGSSKCPCGSVVVTPSTGSLVNHFQAIVHTSTPFYSSPEWAIKLHQCYTNSLTRQFKLIPQLQLHY</sequence>
<dbReference type="InterPro" id="IPR043472">
    <property type="entry name" value="Macro_dom-like"/>
</dbReference>
<dbReference type="Gene3D" id="3.40.220.10">
    <property type="entry name" value="Leucine Aminopeptidase, subunit E, domain 1"/>
    <property type="match status" value="1"/>
</dbReference>
<name>A0A6G0WZD8_9STRA</name>
<comment type="caution">
    <text evidence="2">The sequence shown here is derived from an EMBL/GenBank/DDBJ whole genome shotgun (WGS) entry which is preliminary data.</text>
</comment>
<dbReference type="Proteomes" id="UP000481153">
    <property type="component" value="Unassembled WGS sequence"/>
</dbReference>
<dbReference type="SUPFAM" id="SSF52949">
    <property type="entry name" value="Macro domain-like"/>
    <property type="match status" value="1"/>
</dbReference>
<accession>A0A6G0WZD8</accession>
<gene>
    <name evidence="2" type="ORF">Ae201684_010206</name>
</gene>
<keyword evidence="3" id="KW-1185">Reference proteome</keyword>
<evidence type="ECO:0000259" key="1">
    <source>
        <dbReference type="Pfam" id="PF01661"/>
    </source>
</evidence>
<proteinExistence type="predicted"/>
<reference evidence="2 3" key="1">
    <citation type="submission" date="2019-07" db="EMBL/GenBank/DDBJ databases">
        <title>Genomics analysis of Aphanomyces spp. identifies a new class of oomycete effector associated with host adaptation.</title>
        <authorList>
            <person name="Gaulin E."/>
        </authorList>
    </citation>
    <scope>NUCLEOTIDE SEQUENCE [LARGE SCALE GENOMIC DNA]</scope>
    <source>
        <strain evidence="2 3">ATCC 201684</strain>
    </source>
</reference>
<dbReference type="InterPro" id="IPR002589">
    <property type="entry name" value="Macro_dom"/>
</dbReference>
<dbReference type="AlphaFoldDB" id="A0A6G0WZD8"/>
<evidence type="ECO:0000313" key="2">
    <source>
        <dbReference type="EMBL" id="KAF0732882.1"/>
    </source>
</evidence>
<organism evidence="2 3">
    <name type="scientific">Aphanomyces euteiches</name>
    <dbReference type="NCBI Taxonomy" id="100861"/>
    <lineage>
        <taxon>Eukaryota</taxon>
        <taxon>Sar</taxon>
        <taxon>Stramenopiles</taxon>
        <taxon>Oomycota</taxon>
        <taxon>Saprolegniomycetes</taxon>
        <taxon>Saprolegniales</taxon>
        <taxon>Verrucalvaceae</taxon>
        <taxon>Aphanomyces</taxon>
    </lineage>
</organism>
<dbReference type="Pfam" id="PF01661">
    <property type="entry name" value="Macro"/>
    <property type="match status" value="1"/>
</dbReference>
<protein>
    <recommendedName>
        <fullName evidence="1">Macro domain-containing protein</fullName>
    </recommendedName>
</protein>
<dbReference type="EMBL" id="VJMJ01000128">
    <property type="protein sequence ID" value="KAF0732882.1"/>
    <property type="molecule type" value="Genomic_DNA"/>
</dbReference>